<name>A0AAV9SY98_9PEZI</name>
<sequence length="269" mass="29509">MAYGVAKGPLKLGHLLPGPRAVDNIINTGGVLPFPMDMRITKSNTLNLRYARRAEQMNEANAAIGAPLAQAAGLTAGVDAGTLFRQLMGDTWNIERLETQIVQPTFAYVEMCRTTPELASWVDRHKKLGAWTVYIVTGLMIARGAKNERTEEREREMHAGADIDVANAARSKANARHTYNEGTEVSGEHLDDFVWAIRLSRVSRGHFSNALEVEPHTDGAVLAPSDEKIDVNAILAGEGLLDDDLHTLHMLTVNSDGSEELIFVTIDRR</sequence>
<reference evidence="1 2" key="1">
    <citation type="submission" date="2023-04" db="EMBL/GenBank/DDBJ databases">
        <title>Colletotrichum tabacum stain YC1 causing leaf anthracnose on Nicotiana tabacum(L.) cv.</title>
        <authorList>
            <person name="Ji Z."/>
            <person name="Wang M."/>
            <person name="Zhang J."/>
            <person name="Wang N."/>
            <person name="Zhou Z."/>
        </authorList>
    </citation>
    <scope>NUCLEOTIDE SEQUENCE [LARGE SCALE GENOMIC DNA]</scope>
    <source>
        <strain evidence="1 2">YC1</strain>
    </source>
</reference>
<keyword evidence="2" id="KW-1185">Reference proteome</keyword>
<protein>
    <submittedName>
        <fullName evidence="1">Uncharacterized protein</fullName>
    </submittedName>
</protein>
<evidence type="ECO:0000313" key="1">
    <source>
        <dbReference type="EMBL" id="KAK6208525.1"/>
    </source>
</evidence>
<gene>
    <name evidence="1" type="ORF">QIS74_12043</name>
</gene>
<dbReference type="EMBL" id="JASAOK010000049">
    <property type="protein sequence ID" value="KAK6208525.1"/>
    <property type="molecule type" value="Genomic_DNA"/>
</dbReference>
<dbReference type="AlphaFoldDB" id="A0AAV9SY98"/>
<dbReference type="Proteomes" id="UP001327957">
    <property type="component" value="Unassembled WGS sequence"/>
</dbReference>
<proteinExistence type="predicted"/>
<evidence type="ECO:0000313" key="2">
    <source>
        <dbReference type="Proteomes" id="UP001327957"/>
    </source>
</evidence>
<comment type="caution">
    <text evidence="1">The sequence shown here is derived from an EMBL/GenBank/DDBJ whole genome shotgun (WGS) entry which is preliminary data.</text>
</comment>
<organism evidence="1 2">
    <name type="scientific">Colletotrichum tabaci</name>
    <dbReference type="NCBI Taxonomy" id="1209068"/>
    <lineage>
        <taxon>Eukaryota</taxon>
        <taxon>Fungi</taxon>
        <taxon>Dikarya</taxon>
        <taxon>Ascomycota</taxon>
        <taxon>Pezizomycotina</taxon>
        <taxon>Sordariomycetes</taxon>
        <taxon>Hypocreomycetidae</taxon>
        <taxon>Glomerellales</taxon>
        <taxon>Glomerellaceae</taxon>
        <taxon>Colletotrichum</taxon>
        <taxon>Colletotrichum destructivum species complex</taxon>
    </lineage>
</organism>
<accession>A0AAV9SY98</accession>